<evidence type="ECO:0000313" key="3">
    <source>
        <dbReference type="EMBL" id="MFL9836974.1"/>
    </source>
</evidence>
<comment type="similarity">
    <text evidence="1">Belongs to the UPF0213 family.</text>
</comment>
<dbReference type="Proteomes" id="UP001629059">
    <property type="component" value="Unassembled WGS sequence"/>
</dbReference>
<organism evidence="3 4">
    <name type="scientific">Flavobacterium rhizophilum</name>
    <dbReference type="NCBI Taxonomy" id="3163296"/>
    <lineage>
        <taxon>Bacteria</taxon>
        <taxon>Pseudomonadati</taxon>
        <taxon>Bacteroidota</taxon>
        <taxon>Flavobacteriia</taxon>
        <taxon>Flavobacteriales</taxon>
        <taxon>Flavobacteriaceae</taxon>
        <taxon>Flavobacterium</taxon>
    </lineage>
</organism>
<evidence type="ECO:0000259" key="2">
    <source>
        <dbReference type="PROSITE" id="PS50164"/>
    </source>
</evidence>
<reference evidence="3 4" key="1">
    <citation type="submission" date="2024-06" db="EMBL/GenBank/DDBJ databases">
        <authorList>
            <person name="Kaempfer P."/>
            <person name="Viver T."/>
        </authorList>
    </citation>
    <scope>NUCLEOTIDE SEQUENCE [LARGE SCALE GENOMIC DNA]</scope>
    <source>
        <strain evidence="3 4">ST-75</strain>
    </source>
</reference>
<dbReference type="InterPro" id="IPR050190">
    <property type="entry name" value="UPF0213_domain"/>
</dbReference>
<feature type="domain" description="GIY-YIG" evidence="2">
    <location>
        <begin position="8"/>
        <end position="86"/>
    </location>
</feature>
<name>A0ABW8YAI1_9FLAO</name>
<evidence type="ECO:0000256" key="1">
    <source>
        <dbReference type="ARBA" id="ARBA00007435"/>
    </source>
</evidence>
<dbReference type="PANTHER" id="PTHR34477:SF5">
    <property type="entry name" value="BSL5627 PROTEIN"/>
    <property type="match status" value="1"/>
</dbReference>
<protein>
    <submittedName>
        <fullName evidence="3">GIY-YIG nuclease family protein</fullName>
    </submittedName>
</protein>
<dbReference type="PANTHER" id="PTHR34477">
    <property type="entry name" value="UPF0213 PROTEIN YHBQ"/>
    <property type="match status" value="1"/>
</dbReference>
<comment type="caution">
    <text evidence="3">The sequence shown here is derived from an EMBL/GenBank/DDBJ whole genome shotgun (WGS) entry which is preliminary data.</text>
</comment>
<dbReference type="Gene3D" id="3.40.1440.10">
    <property type="entry name" value="GIY-YIG endonuclease"/>
    <property type="match status" value="1"/>
</dbReference>
<dbReference type="RefSeq" id="WP_408074000.1">
    <property type="nucleotide sequence ID" value="NZ_JBELQB010000003.1"/>
</dbReference>
<gene>
    <name evidence="3" type="ORF">ABS768_05650</name>
</gene>
<proteinExistence type="inferred from homology"/>
<sequence length="102" mass="12616">MYKTLGTHNYYIYILTNKNKTVLYVGFTNNLKERLYYHENPEAQSKSFTTKYKCFYLIYWKHYDVVDIAITREKEIKAWRREKKEKLIAQFNPEWNFLNNEI</sequence>
<dbReference type="InterPro" id="IPR000305">
    <property type="entry name" value="GIY-YIG_endonuc"/>
</dbReference>
<evidence type="ECO:0000313" key="4">
    <source>
        <dbReference type="Proteomes" id="UP001629059"/>
    </source>
</evidence>
<dbReference type="PROSITE" id="PS50164">
    <property type="entry name" value="GIY_YIG"/>
    <property type="match status" value="1"/>
</dbReference>
<dbReference type="SUPFAM" id="SSF82771">
    <property type="entry name" value="GIY-YIG endonuclease"/>
    <property type="match status" value="1"/>
</dbReference>
<accession>A0ABW8YAI1</accession>
<keyword evidence="4" id="KW-1185">Reference proteome</keyword>
<dbReference type="InterPro" id="IPR035901">
    <property type="entry name" value="GIY-YIG_endonuc_sf"/>
</dbReference>
<dbReference type="Pfam" id="PF01541">
    <property type="entry name" value="GIY-YIG"/>
    <property type="match status" value="1"/>
</dbReference>
<dbReference type="EMBL" id="JBELQB010000003">
    <property type="protein sequence ID" value="MFL9836974.1"/>
    <property type="molecule type" value="Genomic_DNA"/>
</dbReference>